<evidence type="ECO:0000256" key="1">
    <source>
        <dbReference type="ARBA" id="ARBA00004173"/>
    </source>
</evidence>
<organism evidence="10">
    <name type="scientific">Thelazia callipaeda</name>
    <name type="common">Oriental eyeworm</name>
    <name type="synonym">Parasitic nematode</name>
    <dbReference type="NCBI Taxonomy" id="103827"/>
    <lineage>
        <taxon>Eukaryota</taxon>
        <taxon>Metazoa</taxon>
        <taxon>Ecdysozoa</taxon>
        <taxon>Nematoda</taxon>
        <taxon>Chromadorea</taxon>
        <taxon>Rhabditida</taxon>
        <taxon>Spirurina</taxon>
        <taxon>Spiruromorpha</taxon>
        <taxon>Thelazioidea</taxon>
        <taxon>Thelaziidae</taxon>
        <taxon>Thelazia</taxon>
    </lineage>
</organism>
<dbReference type="GO" id="GO:0005762">
    <property type="term" value="C:mitochondrial large ribosomal subunit"/>
    <property type="evidence" value="ECO:0007669"/>
    <property type="project" value="TreeGrafter"/>
</dbReference>
<keyword evidence="4" id="KW-0689">Ribosomal protein</keyword>
<sequence>MWKPSVEMKMQWAIKSSLICDARPWLPYTEFSANCDVKKITSVSLIMDEIIDIIHFKSLFVCQIFSKSHTVVLKNGVIACWHPEKSFPYEHSKPIAAEELQSVSQVIQMEYDSFNSNILSKETKRIAELRGSLARTGPSNHMLREIFYTGKHEWYTRYREERLRSVAAPDPKRR</sequence>
<comment type="subcellular location">
    <subcellularLocation>
        <location evidence="1">Mitochondrion</location>
    </subcellularLocation>
</comment>
<dbReference type="STRING" id="103827.A0A0N5D492"/>
<accession>A0A0N5D492</accession>
<evidence type="ECO:0000313" key="8">
    <source>
        <dbReference type="EMBL" id="VDN05255.1"/>
    </source>
</evidence>
<evidence type="ECO:0000256" key="3">
    <source>
        <dbReference type="ARBA" id="ARBA00022946"/>
    </source>
</evidence>
<dbReference type="Pfam" id="PF10210">
    <property type="entry name" value="MRP-S32"/>
    <property type="match status" value="1"/>
</dbReference>
<keyword evidence="5" id="KW-0496">Mitochondrion</keyword>
<evidence type="ECO:0000256" key="4">
    <source>
        <dbReference type="ARBA" id="ARBA00022980"/>
    </source>
</evidence>
<keyword evidence="3" id="KW-0809">Transit peptide</keyword>
<comment type="similarity">
    <text evidence="2">Belongs to the mitochondrion-specific ribosomal protein mL42 family.</text>
</comment>
<evidence type="ECO:0000256" key="5">
    <source>
        <dbReference type="ARBA" id="ARBA00023128"/>
    </source>
</evidence>
<dbReference type="Proteomes" id="UP000276776">
    <property type="component" value="Unassembled WGS sequence"/>
</dbReference>
<evidence type="ECO:0000256" key="7">
    <source>
        <dbReference type="ARBA" id="ARBA00035189"/>
    </source>
</evidence>
<dbReference type="PANTHER" id="PTHR13450:SF4">
    <property type="entry name" value="LARGE RIBOSOMAL SUBUNIT PROTEIN ML42"/>
    <property type="match status" value="1"/>
</dbReference>
<dbReference type="EMBL" id="UYYF01004543">
    <property type="protein sequence ID" value="VDN05255.1"/>
    <property type="molecule type" value="Genomic_DNA"/>
</dbReference>
<dbReference type="OrthoDB" id="1107506at2759"/>
<reference evidence="10" key="1">
    <citation type="submission" date="2017-02" db="UniProtKB">
        <authorList>
            <consortium name="WormBaseParasite"/>
        </authorList>
    </citation>
    <scope>IDENTIFICATION</scope>
</reference>
<evidence type="ECO:0000256" key="6">
    <source>
        <dbReference type="ARBA" id="ARBA00023274"/>
    </source>
</evidence>
<gene>
    <name evidence="8" type="ORF">TCLT_LOCUS7769</name>
</gene>
<name>A0A0N5D492_THECL</name>
<evidence type="ECO:0000256" key="2">
    <source>
        <dbReference type="ARBA" id="ARBA00005556"/>
    </source>
</evidence>
<keyword evidence="6" id="KW-0687">Ribonucleoprotein</keyword>
<evidence type="ECO:0000313" key="10">
    <source>
        <dbReference type="WBParaSite" id="TCLT_0000778001-mRNA-1"/>
    </source>
</evidence>
<keyword evidence="9" id="KW-1185">Reference proteome</keyword>
<proteinExistence type="inferred from homology"/>
<dbReference type="AlphaFoldDB" id="A0A0N5D492"/>
<dbReference type="PANTHER" id="PTHR13450">
    <property type="entry name" value="MITOCHONDRIAL 39S RIBOSOMAL PROTEIN L42"/>
    <property type="match status" value="1"/>
</dbReference>
<reference evidence="8 9" key="2">
    <citation type="submission" date="2018-11" db="EMBL/GenBank/DDBJ databases">
        <authorList>
            <consortium name="Pathogen Informatics"/>
        </authorList>
    </citation>
    <scope>NUCLEOTIDE SEQUENCE [LARGE SCALE GENOMIC DNA]</scope>
</reference>
<dbReference type="InterPro" id="IPR019346">
    <property type="entry name" value="Ribosomal_mL42"/>
</dbReference>
<protein>
    <recommendedName>
        <fullName evidence="7">Large ribosomal subunit protein mL42</fullName>
    </recommendedName>
</protein>
<dbReference type="WBParaSite" id="TCLT_0000778001-mRNA-1">
    <property type="protein sequence ID" value="TCLT_0000778001-mRNA-1"/>
    <property type="gene ID" value="TCLT_0000778001"/>
</dbReference>
<evidence type="ECO:0000313" key="9">
    <source>
        <dbReference type="Proteomes" id="UP000276776"/>
    </source>
</evidence>